<feature type="domain" description="PARP-type" evidence="7">
    <location>
        <begin position="171"/>
        <end position="217"/>
    </location>
</feature>
<dbReference type="SMART" id="SM01336">
    <property type="entry name" value="zf-PARP"/>
    <property type="match status" value="1"/>
</dbReference>
<organism evidence="8 9">
    <name type="scientific">Candolleomyces aberdarensis</name>
    <dbReference type="NCBI Taxonomy" id="2316362"/>
    <lineage>
        <taxon>Eukaryota</taxon>
        <taxon>Fungi</taxon>
        <taxon>Dikarya</taxon>
        <taxon>Basidiomycota</taxon>
        <taxon>Agaricomycotina</taxon>
        <taxon>Agaricomycetes</taxon>
        <taxon>Agaricomycetidae</taxon>
        <taxon>Agaricales</taxon>
        <taxon>Agaricineae</taxon>
        <taxon>Psathyrellaceae</taxon>
        <taxon>Candolleomyces</taxon>
    </lineage>
</organism>
<keyword evidence="5" id="KW-0539">Nucleus</keyword>
<dbReference type="Pfam" id="PF00645">
    <property type="entry name" value="zf-PARP"/>
    <property type="match status" value="1"/>
</dbReference>
<evidence type="ECO:0000256" key="6">
    <source>
        <dbReference type="SAM" id="MobiDB-lite"/>
    </source>
</evidence>
<dbReference type="OrthoDB" id="429950at2759"/>
<dbReference type="Gene3D" id="3.30.1740.10">
    <property type="entry name" value="Zinc finger, PARP-type"/>
    <property type="match status" value="1"/>
</dbReference>
<evidence type="ECO:0000313" key="8">
    <source>
        <dbReference type="EMBL" id="RXW17302.1"/>
    </source>
</evidence>
<dbReference type="InterPro" id="IPR001510">
    <property type="entry name" value="Znf_PARP"/>
</dbReference>
<dbReference type="InterPro" id="IPR036957">
    <property type="entry name" value="Znf_PARP_sf"/>
</dbReference>
<dbReference type="Proteomes" id="UP000290288">
    <property type="component" value="Unassembled WGS sequence"/>
</dbReference>
<dbReference type="GO" id="GO:0003677">
    <property type="term" value="F:DNA binding"/>
    <property type="evidence" value="ECO:0007669"/>
    <property type="project" value="InterPro"/>
</dbReference>
<evidence type="ECO:0000256" key="2">
    <source>
        <dbReference type="ARBA" id="ARBA00022723"/>
    </source>
</evidence>
<dbReference type="GO" id="GO:0005634">
    <property type="term" value="C:nucleus"/>
    <property type="evidence" value="ECO:0007669"/>
    <property type="project" value="UniProtKB-SubCell"/>
</dbReference>
<comment type="caution">
    <text evidence="8">The sequence shown here is derived from an EMBL/GenBank/DDBJ whole genome shotgun (WGS) entry which is preliminary data.</text>
</comment>
<dbReference type="GO" id="GO:0008270">
    <property type="term" value="F:zinc ion binding"/>
    <property type="evidence" value="ECO:0007669"/>
    <property type="project" value="UniProtKB-KW"/>
</dbReference>
<dbReference type="PROSITE" id="PS50064">
    <property type="entry name" value="ZF_PARP_2"/>
    <property type="match status" value="1"/>
</dbReference>
<comment type="subcellular location">
    <subcellularLocation>
        <location evidence="1">Nucleus</location>
    </subcellularLocation>
</comment>
<keyword evidence="4" id="KW-0862">Zinc</keyword>
<keyword evidence="9" id="KW-1185">Reference proteome</keyword>
<evidence type="ECO:0000256" key="1">
    <source>
        <dbReference type="ARBA" id="ARBA00004123"/>
    </source>
</evidence>
<protein>
    <recommendedName>
        <fullName evidence="7">PARP-type domain-containing protein</fullName>
    </recommendedName>
</protein>
<dbReference type="AlphaFoldDB" id="A0A4Q2DE05"/>
<proteinExistence type="predicted"/>
<dbReference type="SUPFAM" id="SSF56112">
    <property type="entry name" value="Protein kinase-like (PK-like)"/>
    <property type="match status" value="1"/>
</dbReference>
<dbReference type="SUPFAM" id="SSF57716">
    <property type="entry name" value="Glucocorticoid receptor-like (DNA-binding domain)"/>
    <property type="match status" value="1"/>
</dbReference>
<dbReference type="STRING" id="2316362.A0A4Q2DE05"/>
<feature type="region of interest" description="Disordered" evidence="6">
    <location>
        <begin position="241"/>
        <end position="264"/>
    </location>
</feature>
<evidence type="ECO:0000256" key="4">
    <source>
        <dbReference type="ARBA" id="ARBA00022833"/>
    </source>
</evidence>
<gene>
    <name evidence="8" type="ORF">EST38_g8557</name>
</gene>
<keyword evidence="3" id="KW-0863">Zinc-finger</keyword>
<evidence type="ECO:0000313" key="9">
    <source>
        <dbReference type="Proteomes" id="UP000290288"/>
    </source>
</evidence>
<evidence type="ECO:0000256" key="5">
    <source>
        <dbReference type="ARBA" id="ARBA00023242"/>
    </source>
</evidence>
<keyword evidence="2" id="KW-0479">Metal-binding</keyword>
<evidence type="ECO:0000259" key="7">
    <source>
        <dbReference type="PROSITE" id="PS50064"/>
    </source>
</evidence>
<evidence type="ECO:0000256" key="3">
    <source>
        <dbReference type="ARBA" id="ARBA00022771"/>
    </source>
</evidence>
<accession>A0A4Q2DE05</accession>
<reference evidence="8 9" key="1">
    <citation type="submission" date="2019-01" db="EMBL/GenBank/DDBJ databases">
        <title>Draft genome sequence of Psathyrella aberdarensis IHI B618.</title>
        <authorList>
            <person name="Buettner E."/>
            <person name="Kellner H."/>
        </authorList>
    </citation>
    <scope>NUCLEOTIDE SEQUENCE [LARGE SCALE GENOMIC DNA]</scope>
    <source>
        <strain evidence="8 9">IHI B618</strain>
    </source>
</reference>
<dbReference type="EMBL" id="SDEE01000351">
    <property type="protein sequence ID" value="RXW17302.1"/>
    <property type="molecule type" value="Genomic_DNA"/>
</dbReference>
<dbReference type="GO" id="GO:0004672">
    <property type="term" value="F:protein kinase activity"/>
    <property type="evidence" value="ECO:0007669"/>
    <property type="project" value="InterPro"/>
</dbReference>
<name>A0A4Q2DE05_9AGAR</name>
<dbReference type="InterPro" id="IPR011009">
    <property type="entry name" value="Kinase-like_dom_sf"/>
</dbReference>
<sequence length="343" mass="38435">MPREVIVKTFCDGSETLDKKAVQRTYREISAWVALSHSAKLCENINRFCGVLAADFDLIEDLTPGVPSIVTDFVRFESIEYTQGKDFGVRLNIDNFRVTEDGIVKIIDLGLSRYQTTTRTGFTTAILPCYRFIAPELIQQNIGAVRMLVTKTTDVYAFSMTALQGKSSFAWRHWGCTTPKIISNLKSQHPEPSELDGYEDLRPEDQAKIVKAWQDGHVDPEDIPPTAIPNRANGAAEEIAKRKAPAKKKATAHDETPDEVPSPLLRNHQTMRTMQLRNNRSRVSWTVQCIVDTDELSEVLRLKKVQNGDNGAAGIMRQTNNGQERNAHAYILGQYNGLNQSLA</sequence>